<keyword evidence="4" id="KW-1185">Reference proteome</keyword>
<evidence type="ECO:0000256" key="2">
    <source>
        <dbReference type="ARBA" id="ARBA00023134"/>
    </source>
</evidence>
<dbReference type="AlphaFoldDB" id="A0A1J1HE63"/>
<dbReference type="InterPro" id="IPR027417">
    <property type="entry name" value="P-loop_NTPase"/>
</dbReference>
<dbReference type="GO" id="GO:0005525">
    <property type="term" value="F:GTP binding"/>
    <property type="evidence" value="ECO:0007669"/>
    <property type="project" value="UniProtKB-KW"/>
</dbReference>
<dbReference type="Gene3D" id="3.40.50.300">
    <property type="entry name" value="P-loop containing nucleotide triphosphate hydrolases"/>
    <property type="match status" value="1"/>
</dbReference>
<dbReference type="STRING" id="568069.A0A1J1HE63"/>
<dbReference type="Proteomes" id="UP000183832">
    <property type="component" value="Unassembled WGS sequence"/>
</dbReference>
<dbReference type="SMART" id="SM00174">
    <property type="entry name" value="RHO"/>
    <property type="match status" value="1"/>
</dbReference>
<dbReference type="PRINTS" id="PR00449">
    <property type="entry name" value="RASTRNSFRMNG"/>
</dbReference>
<dbReference type="EMBL" id="CVRI01000001">
    <property type="protein sequence ID" value="CRK86247.1"/>
    <property type="molecule type" value="Genomic_DNA"/>
</dbReference>
<evidence type="ECO:0000256" key="1">
    <source>
        <dbReference type="ARBA" id="ARBA00022741"/>
    </source>
</evidence>
<sequence>MNSIDKVRIIVAGDSGCGKSSLAYLIANNEAMTNPPYTVGCSVEVKLHEYREDSKREFFIEASSLSHKNTRGVFYQQANGIILVHDLTNRKSHENLKYWLYEILNKESGKDTIKSFAEQDLDSEQFLGSQASQIPVLVVGTKFDLLDEKQKKTNSRNQQFSKDIGAEEIFIDCRNIRSFHAGSTEAVKLSKFFDRVIEKKYILSDNSTFNDKRKFINIKSPMDSSSRFISPFTSPLGNYSNFSSNLASNLTQSPTSQTD</sequence>
<dbReference type="GO" id="GO:0003924">
    <property type="term" value="F:GTPase activity"/>
    <property type="evidence" value="ECO:0007669"/>
    <property type="project" value="InterPro"/>
</dbReference>
<gene>
    <name evidence="3" type="primary">putative Rab-like protein 3</name>
    <name evidence="3" type="ORF">CLUMA_CG000059</name>
</gene>
<organism evidence="3 4">
    <name type="scientific">Clunio marinus</name>
    <dbReference type="NCBI Taxonomy" id="568069"/>
    <lineage>
        <taxon>Eukaryota</taxon>
        <taxon>Metazoa</taxon>
        <taxon>Ecdysozoa</taxon>
        <taxon>Arthropoda</taxon>
        <taxon>Hexapoda</taxon>
        <taxon>Insecta</taxon>
        <taxon>Pterygota</taxon>
        <taxon>Neoptera</taxon>
        <taxon>Endopterygota</taxon>
        <taxon>Diptera</taxon>
        <taxon>Nematocera</taxon>
        <taxon>Chironomoidea</taxon>
        <taxon>Chironomidae</taxon>
        <taxon>Clunio</taxon>
    </lineage>
</organism>
<keyword evidence="1" id="KW-0547">Nucleotide-binding</keyword>
<keyword evidence="2" id="KW-0342">GTP-binding</keyword>
<evidence type="ECO:0000313" key="4">
    <source>
        <dbReference type="Proteomes" id="UP000183832"/>
    </source>
</evidence>
<dbReference type="InterPro" id="IPR001806">
    <property type="entry name" value="Small_GTPase"/>
</dbReference>
<proteinExistence type="predicted"/>
<dbReference type="SMART" id="SM00175">
    <property type="entry name" value="RAB"/>
    <property type="match status" value="1"/>
</dbReference>
<name>A0A1J1HE63_9DIPT</name>
<evidence type="ECO:0000313" key="3">
    <source>
        <dbReference type="EMBL" id="CRK86247.1"/>
    </source>
</evidence>
<dbReference type="SUPFAM" id="SSF52540">
    <property type="entry name" value="P-loop containing nucleoside triphosphate hydrolases"/>
    <property type="match status" value="1"/>
</dbReference>
<dbReference type="PROSITE" id="PS51419">
    <property type="entry name" value="RAB"/>
    <property type="match status" value="1"/>
</dbReference>
<reference evidence="3 4" key="1">
    <citation type="submission" date="2015-04" db="EMBL/GenBank/DDBJ databases">
        <authorList>
            <person name="Syromyatnikov M.Y."/>
            <person name="Popov V.N."/>
        </authorList>
    </citation>
    <scope>NUCLEOTIDE SEQUENCE [LARGE SCALE GENOMIC DNA]</scope>
</reference>
<accession>A0A1J1HE63</accession>
<dbReference type="PANTHER" id="PTHR24073">
    <property type="entry name" value="DRAB5-RELATED"/>
    <property type="match status" value="1"/>
</dbReference>
<protein>
    <submittedName>
        <fullName evidence="3">CLUMA_CG000059, isoform A</fullName>
    </submittedName>
</protein>
<dbReference type="OrthoDB" id="5914890at2759"/>
<dbReference type="Pfam" id="PF00071">
    <property type="entry name" value="Ras"/>
    <property type="match status" value="1"/>
</dbReference>